<feature type="chain" id="PRO_5036272689" evidence="1">
    <location>
        <begin position="16"/>
        <end position="218"/>
    </location>
</feature>
<accession>A0A8R2R959</accession>
<evidence type="ECO:0000313" key="3">
    <source>
        <dbReference type="Proteomes" id="UP000005204"/>
    </source>
</evidence>
<evidence type="ECO:0000256" key="1">
    <source>
        <dbReference type="SAM" id="SignalP"/>
    </source>
</evidence>
<organism evidence="2 3">
    <name type="scientific">Bombyx mori</name>
    <name type="common">Silk moth</name>
    <dbReference type="NCBI Taxonomy" id="7091"/>
    <lineage>
        <taxon>Eukaryota</taxon>
        <taxon>Metazoa</taxon>
        <taxon>Ecdysozoa</taxon>
        <taxon>Arthropoda</taxon>
        <taxon>Hexapoda</taxon>
        <taxon>Insecta</taxon>
        <taxon>Pterygota</taxon>
        <taxon>Neoptera</taxon>
        <taxon>Endopterygota</taxon>
        <taxon>Lepidoptera</taxon>
        <taxon>Glossata</taxon>
        <taxon>Ditrysia</taxon>
        <taxon>Bombycoidea</taxon>
        <taxon>Bombycidae</taxon>
        <taxon>Bombycinae</taxon>
        <taxon>Bombyx</taxon>
    </lineage>
</organism>
<dbReference type="SMR" id="A0A8R2R959"/>
<gene>
    <name evidence="2" type="primary">101738880</name>
</gene>
<keyword evidence="3" id="KW-1185">Reference proteome</keyword>
<dbReference type="EnsemblMetazoa" id="XM_038019219.1">
    <property type="protein sequence ID" value="XP_037875147.1"/>
    <property type="gene ID" value="LOC101738880"/>
</dbReference>
<name>A0A8R2R959_BOMMO</name>
<proteinExistence type="predicted"/>
<dbReference type="EnsemblMetazoa" id="XM_004925403.2">
    <property type="protein sequence ID" value="XP_004925460.1"/>
    <property type="gene ID" value="LOC101738880"/>
</dbReference>
<sequence length="218" mass="23487">MKAFIFALALACVSAVPHRDVDFEPNSQRILDIVISNLFNEIGELLRAADPLRRDGYAGSWSPPGASDIINFSGRVTDVKADDFSSLHLRRVSYVGTRLNLVLAVPRVSASVGSAEGEIRIFSRVLRSFASGGLALENVVAEATASVSLADNIIVSDIGAAITIGDVKSNLQINLFGREVGPAVNNFLEKIPVYLTDYAAEVSRVLEYVAQLVINRLL</sequence>
<keyword evidence="1" id="KW-0732">Signal</keyword>
<dbReference type="KEGG" id="bmor:101738880"/>
<feature type="signal peptide" evidence="1">
    <location>
        <begin position="1"/>
        <end position="15"/>
    </location>
</feature>
<reference evidence="2" key="2">
    <citation type="submission" date="2022-06" db="UniProtKB">
        <authorList>
            <consortium name="EnsemblMetazoa"/>
        </authorList>
    </citation>
    <scope>IDENTIFICATION</scope>
    <source>
        <strain evidence="2">p50T (Dazao)</strain>
    </source>
</reference>
<reference evidence="3" key="1">
    <citation type="journal article" date="2008" name="Insect Biochem. Mol. Biol.">
        <title>The genome of a lepidopteran model insect, the silkworm Bombyx mori.</title>
        <authorList>
            <consortium name="International Silkworm Genome Consortium"/>
        </authorList>
    </citation>
    <scope>NUCLEOTIDE SEQUENCE [LARGE SCALE GENOMIC DNA]</scope>
    <source>
        <strain evidence="3">p50T</strain>
    </source>
</reference>
<dbReference type="AlphaFoldDB" id="A0A8R2R959"/>
<dbReference type="Proteomes" id="UP000005204">
    <property type="component" value="Unassembled WGS sequence"/>
</dbReference>
<protein>
    <submittedName>
        <fullName evidence="2">Uncharacterized protein</fullName>
    </submittedName>
</protein>
<evidence type="ECO:0000313" key="2">
    <source>
        <dbReference type="EnsemblMetazoa" id="XP_037875147.1"/>
    </source>
</evidence>
<dbReference type="EnsemblMetazoa" id="XM_038019220.1">
    <property type="protein sequence ID" value="XP_037875148.1"/>
    <property type="gene ID" value="LOC101738880"/>
</dbReference>